<protein>
    <submittedName>
        <fullName evidence="1">Uncharacterized protein</fullName>
    </submittedName>
</protein>
<proteinExistence type="predicted"/>
<dbReference type="HOGENOM" id="CLU_3314439_0_0_10"/>
<dbReference type="Proteomes" id="UP000016630">
    <property type="component" value="Unassembled WGS sequence"/>
</dbReference>
<dbReference type="AlphaFoldDB" id="A0A0E2M3N1"/>
<dbReference type="EMBL" id="AWUW01000130">
    <property type="protein sequence ID" value="ERJ64522.1"/>
    <property type="molecule type" value="Genomic_DNA"/>
</dbReference>
<gene>
    <name evidence="1" type="ORF">HMPREF1555_01778</name>
</gene>
<evidence type="ECO:0000313" key="2">
    <source>
        <dbReference type="Proteomes" id="UP000016630"/>
    </source>
</evidence>
<reference evidence="1 2" key="1">
    <citation type="submission" date="2013-06" db="EMBL/GenBank/DDBJ databases">
        <authorList>
            <person name="Weinstock G."/>
            <person name="Sodergren E."/>
            <person name="Lobos E.A."/>
            <person name="Fulton L."/>
            <person name="Fulton R."/>
            <person name="Courtney L."/>
            <person name="Fronick C."/>
            <person name="O'Laughlin M."/>
            <person name="Godfrey J."/>
            <person name="Wilson R.M."/>
            <person name="Miner T."/>
            <person name="Farmer C."/>
            <person name="Delehaunty K."/>
            <person name="Cordes M."/>
            <person name="Minx P."/>
            <person name="Tomlinson C."/>
            <person name="Chen J."/>
            <person name="Wollam A."/>
            <person name="Pepin K.H."/>
            <person name="Bhonagiri V."/>
            <person name="Zhang X."/>
            <person name="Warren W."/>
            <person name="Mitreva M."/>
            <person name="Mardis E.R."/>
            <person name="Wilson R.K."/>
        </authorList>
    </citation>
    <scope>NUCLEOTIDE SEQUENCE [LARGE SCALE GENOMIC DNA]</scope>
    <source>
        <strain evidence="1 2">F0570</strain>
    </source>
</reference>
<accession>A0A0E2M3N1</accession>
<name>A0A0E2M3N1_PORGN</name>
<sequence length="39" mass="4829">MAFTIRKKLQSRENVRLFHSEKTFIFTDEQLTKRFIIRV</sequence>
<evidence type="ECO:0000313" key="1">
    <source>
        <dbReference type="EMBL" id="ERJ64522.1"/>
    </source>
</evidence>
<organism evidence="1 2">
    <name type="scientific">Porphyromonas gingivalis F0570</name>
    <dbReference type="NCBI Taxonomy" id="1227271"/>
    <lineage>
        <taxon>Bacteria</taxon>
        <taxon>Pseudomonadati</taxon>
        <taxon>Bacteroidota</taxon>
        <taxon>Bacteroidia</taxon>
        <taxon>Bacteroidales</taxon>
        <taxon>Porphyromonadaceae</taxon>
        <taxon>Porphyromonas</taxon>
    </lineage>
</organism>
<comment type="caution">
    <text evidence="1">The sequence shown here is derived from an EMBL/GenBank/DDBJ whole genome shotgun (WGS) entry which is preliminary data.</text>
</comment>